<dbReference type="EMBL" id="KN833700">
    <property type="protein sequence ID" value="KIK26748.1"/>
    <property type="molecule type" value="Genomic_DNA"/>
</dbReference>
<feature type="compositionally biased region" description="Low complexity" evidence="1">
    <location>
        <begin position="345"/>
        <end position="355"/>
    </location>
</feature>
<feature type="region of interest" description="Disordered" evidence="1">
    <location>
        <begin position="500"/>
        <end position="542"/>
    </location>
</feature>
<feature type="compositionally biased region" description="Low complexity" evidence="1">
    <location>
        <begin position="367"/>
        <end position="385"/>
    </location>
</feature>
<organism evidence="3 4">
    <name type="scientific">Pisolithus microcarpus 441</name>
    <dbReference type="NCBI Taxonomy" id="765257"/>
    <lineage>
        <taxon>Eukaryota</taxon>
        <taxon>Fungi</taxon>
        <taxon>Dikarya</taxon>
        <taxon>Basidiomycota</taxon>
        <taxon>Agaricomycotina</taxon>
        <taxon>Agaricomycetes</taxon>
        <taxon>Agaricomycetidae</taxon>
        <taxon>Boletales</taxon>
        <taxon>Sclerodermatineae</taxon>
        <taxon>Pisolithaceae</taxon>
        <taxon>Pisolithus</taxon>
    </lineage>
</organism>
<sequence length="542" mass="60763">MALVRPFVLVNSANVKWTETQEKSINRDYPFTNLHLESPEQYVVRSYLQFLWLPESIMPLTLLVPSLLRVQEPPSFPPGSEHPLHALLEPLLLSTRSSSTKYHTELPQILANSGGEGEIEETTMWYALNYEKVATAEGERERKEGSSVQGGNSEDSIMMEDKWRNTWLERLERREVQIQILLYLLKLSLPGPCRPLPPVTIPPLGTGKDEKLAKSAKRRKEKPITVLPTPAERVESFMDKLSTWQLISRMDDAHGVHGTFPRERDWMQAFCEDVIEPQFKATLPDMCKILRSKLFPPSPFADDDGNETDIASDLSSSPVPSSKPSHSKALKKKKQKERSKQDQHGSASVSSSAVGSALRARSRSLSVSLAQDASTRRSNSGTSTTLKRALSREVSMSRTFKPRPAVTLKGSEDPKVVHSQPPDPSHRLAPDARKRERNMQEVTLVAATPTKIGSSKRRRSVGAGQRRTSSPSPILNMEPDNRDMDPFEAQDEEIWLPDGSPYLLLQPHQHSSSSSCLDSLNNQNDDSSDIEIQTPVKKRTRL</sequence>
<dbReference type="OrthoDB" id="3003917at2759"/>
<feature type="domain" description="DNA replication regulator Sld3 C-terminal" evidence="2">
    <location>
        <begin position="83"/>
        <end position="441"/>
    </location>
</feature>
<feature type="region of interest" description="Disordered" evidence="1">
    <location>
        <begin position="300"/>
        <end position="355"/>
    </location>
</feature>
<dbReference type="HOGENOM" id="CLU_032496_0_0_1"/>
<evidence type="ECO:0000259" key="2">
    <source>
        <dbReference type="Pfam" id="PF08639"/>
    </source>
</evidence>
<dbReference type="Pfam" id="PF08639">
    <property type="entry name" value="Sld3_STD"/>
    <property type="match status" value="1"/>
</dbReference>
<feature type="compositionally biased region" description="Polar residues" evidence="1">
    <location>
        <begin position="146"/>
        <end position="155"/>
    </location>
</feature>
<dbReference type="Proteomes" id="UP000054018">
    <property type="component" value="Unassembled WGS sequence"/>
</dbReference>
<feature type="compositionally biased region" description="Basic residues" evidence="1">
    <location>
        <begin position="325"/>
        <end position="337"/>
    </location>
</feature>
<dbReference type="Gene3D" id="1.20.58.2130">
    <property type="match status" value="1"/>
</dbReference>
<reference evidence="4" key="2">
    <citation type="submission" date="2015-01" db="EMBL/GenBank/DDBJ databases">
        <title>Evolutionary Origins and Diversification of the Mycorrhizal Mutualists.</title>
        <authorList>
            <consortium name="DOE Joint Genome Institute"/>
            <consortium name="Mycorrhizal Genomics Consortium"/>
            <person name="Kohler A."/>
            <person name="Kuo A."/>
            <person name="Nagy L.G."/>
            <person name="Floudas D."/>
            <person name="Copeland A."/>
            <person name="Barry K.W."/>
            <person name="Cichocki N."/>
            <person name="Veneault-Fourrey C."/>
            <person name="LaButti K."/>
            <person name="Lindquist E.A."/>
            <person name="Lipzen A."/>
            <person name="Lundell T."/>
            <person name="Morin E."/>
            <person name="Murat C."/>
            <person name="Riley R."/>
            <person name="Ohm R."/>
            <person name="Sun H."/>
            <person name="Tunlid A."/>
            <person name="Henrissat B."/>
            <person name="Grigoriev I.V."/>
            <person name="Hibbett D.S."/>
            <person name="Martin F."/>
        </authorList>
    </citation>
    <scope>NUCLEOTIDE SEQUENCE [LARGE SCALE GENOMIC DNA]</scope>
    <source>
        <strain evidence="4">441</strain>
    </source>
</reference>
<feature type="compositionally biased region" description="Low complexity" evidence="1">
    <location>
        <begin position="312"/>
        <end position="324"/>
    </location>
</feature>
<dbReference type="STRING" id="765257.A0A0D0A3V9"/>
<evidence type="ECO:0000256" key="1">
    <source>
        <dbReference type="SAM" id="MobiDB-lite"/>
    </source>
</evidence>
<dbReference type="InterPro" id="IPR013948">
    <property type="entry name" value="DNA_replication_reg_Sld3_C"/>
</dbReference>
<gene>
    <name evidence="3" type="ORF">PISMIDRAFT_675681</name>
</gene>
<name>A0A0D0A3V9_9AGAM</name>
<dbReference type="AlphaFoldDB" id="A0A0D0A3V9"/>
<feature type="region of interest" description="Disordered" evidence="1">
    <location>
        <begin position="367"/>
        <end position="485"/>
    </location>
</feature>
<reference evidence="3 4" key="1">
    <citation type="submission" date="2014-04" db="EMBL/GenBank/DDBJ databases">
        <authorList>
            <consortium name="DOE Joint Genome Institute"/>
            <person name="Kuo A."/>
            <person name="Kohler A."/>
            <person name="Costa M.D."/>
            <person name="Nagy L.G."/>
            <person name="Floudas D."/>
            <person name="Copeland A."/>
            <person name="Barry K.W."/>
            <person name="Cichocki N."/>
            <person name="Veneault-Fourrey C."/>
            <person name="LaButti K."/>
            <person name="Lindquist E.A."/>
            <person name="Lipzen A."/>
            <person name="Lundell T."/>
            <person name="Morin E."/>
            <person name="Murat C."/>
            <person name="Sun H."/>
            <person name="Tunlid A."/>
            <person name="Henrissat B."/>
            <person name="Grigoriev I.V."/>
            <person name="Hibbett D.S."/>
            <person name="Martin F."/>
            <person name="Nordberg H.P."/>
            <person name="Cantor M.N."/>
            <person name="Hua S.X."/>
        </authorList>
    </citation>
    <scope>NUCLEOTIDE SEQUENCE [LARGE SCALE GENOMIC DNA]</scope>
    <source>
        <strain evidence="3 4">441</strain>
    </source>
</reference>
<evidence type="ECO:0000313" key="3">
    <source>
        <dbReference type="EMBL" id="KIK26748.1"/>
    </source>
</evidence>
<feature type="compositionally biased region" description="Basic and acidic residues" evidence="1">
    <location>
        <begin position="424"/>
        <end position="439"/>
    </location>
</feature>
<proteinExistence type="predicted"/>
<feature type="region of interest" description="Disordered" evidence="1">
    <location>
        <begin position="136"/>
        <end position="156"/>
    </location>
</feature>
<evidence type="ECO:0000313" key="4">
    <source>
        <dbReference type="Proteomes" id="UP000054018"/>
    </source>
</evidence>
<protein>
    <recommendedName>
        <fullName evidence="2">DNA replication regulator Sld3 C-terminal domain-containing protein</fullName>
    </recommendedName>
</protein>
<accession>A0A0D0A3V9</accession>
<feature type="region of interest" description="Disordered" evidence="1">
    <location>
        <begin position="200"/>
        <end position="220"/>
    </location>
</feature>
<keyword evidence="4" id="KW-1185">Reference proteome</keyword>
<feature type="compositionally biased region" description="Low complexity" evidence="1">
    <location>
        <begin position="503"/>
        <end position="525"/>
    </location>
</feature>